<dbReference type="GO" id="GO:0015473">
    <property type="term" value="F:fimbrial usher porin activity"/>
    <property type="evidence" value="ECO:0007669"/>
    <property type="project" value="InterPro"/>
</dbReference>
<evidence type="ECO:0000313" key="1">
    <source>
        <dbReference type="EMBL" id="STE04918.1"/>
    </source>
</evidence>
<name>A0A376HDV6_ECOLX</name>
<organism evidence="1 2">
    <name type="scientific">Escherichia coli</name>
    <dbReference type="NCBI Taxonomy" id="562"/>
    <lineage>
        <taxon>Bacteria</taxon>
        <taxon>Pseudomonadati</taxon>
        <taxon>Pseudomonadota</taxon>
        <taxon>Gammaproteobacteria</taxon>
        <taxon>Enterobacterales</taxon>
        <taxon>Enterobacteriaceae</taxon>
        <taxon>Escherichia</taxon>
    </lineage>
</organism>
<sequence length="136" mass="15133">MPTNRDGNTVVWLSEYSENNININMDNVPDDMEFETTSFNVVPTEKAMVYRKFGFENVLRYILRVKNAQGNYLTGGDAKTEQGLNAGFISNNGVLLMNMLAEPKAVSVNIGNGKQCRFSTAGLKANTNKVQEVRCE</sequence>
<dbReference type="EMBL" id="UFZA01000001">
    <property type="protein sequence ID" value="STE04918.1"/>
    <property type="molecule type" value="Genomic_DNA"/>
</dbReference>
<dbReference type="Pfam" id="PF00577">
    <property type="entry name" value="Usher"/>
    <property type="match status" value="1"/>
</dbReference>
<protein>
    <submittedName>
        <fullName evidence="1">Fimbrial biogenesis outer membrane usher protein</fullName>
    </submittedName>
</protein>
<dbReference type="GO" id="GO:0009279">
    <property type="term" value="C:cell outer membrane"/>
    <property type="evidence" value="ECO:0007669"/>
    <property type="project" value="TreeGrafter"/>
</dbReference>
<dbReference type="Gene3D" id="2.60.40.2610">
    <property type="entry name" value="Outer membrane usher protein FimD, plug domain"/>
    <property type="match status" value="1"/>
</dbReference>
<dbReference type="InterPro" id="IPR042186">
    <property type="entry name" value="FimD_plug_dom"/>
</dbReference>
<reference evidence="1 2" key="1">
    <citation type="submission" date="2018-06" db="EMBL/GenBank/DDBJ databases">
        <authorList>
            <consortium name="Pathogen Informatics"/>
            <person name="Doyle S."/>
        </authorList>
    </citation>
    <scope>NUCLEOTIDE SEQUENCE [LARGE SCALE GENOMIC DNA]</scope>
    <source>
        <strain evidence="1 2">NCTC10082</strain>
    </source>
</reference>
<evidence type="ECO:0000313" key="2">
    <source>
        <dbReference type="Proteomes" id="UP000255164"/>
    </source>
</evidence>
<dbReference type="PANTHER" id="PTHR30451:SF21">
    <property type="entry name" value="FIMBRIAL USHER DOMAIN-CONTAINING PROTEIN YDET-RELATED"/>
    <property type="match status" value="1"/>
</dbReference>
<dbReference type="Proteomes" id="UP000255164">
    <property type="component" value="Unassembled WGS sequence"/>
</dbReference>
<dbReference type="PANTHER" id="PTHR30451">
    <property type="entry name" value="OUTER MEMBRANE USHER PROTEIN"/>
    <property type="match status" value="1"/>
</dbReference>
<dbReference type="InterPro" id="IPR000015">
    <property type="entry name" value="Fimb_usher"/>
</dbReference>
<dbReference type="GO" id="GO:0009297">
    <property type="term" value="P:pilus assembly"/>
    <property type="evidence" value="ECO:0007669"/>
    <property type="project" value="InterPro"/>
</dbReference>
<gene>
    <name evidence="1" type="primary">papC_1</name>
    <name evidence="1" type="ORF">NCTC10082_03358</name>
</gene>
<proteinExistence type="predicted"/>
<accession>A0A376HDV6</accession>
<dbReference type="AlphaFoldDB" id="A0A376HDV6"/>